<dbReference type="InterPro" id="IPR036047">
    <property type="entry name" value="F-box-like_dom_sf"/>
</dbReference>
<dbReference type="GeneID" id="54546657"/>
<evidence type="ECO:0000313" key="4">
    <source>
        <dbReference type="Proteomes" id="UP000800097"/>
    </source>
</evidence>
<evidence type="ECO:0000259" key="2">
    <source>
        <dbReference type="PROSITE" id="PS50181"/>
    </source>
</evidence>
<evidence type="ECO:0000256" key="1">
    <source>
        <dbReference type="SAM" id="MobiDB-lite"/>
    </source>
</evidence>
<gene>
    <name evidence="3" type="ORF">EI97DRAFT_17828</name>
</gene>
<dbReference type="Pfam" id="PF00646">
    <property type="entry name" value="F-box"/>
    <property type="match status" value="1"/>
</dbReference>
<dbReference type="OrthoDB" id="3642468at2759"/>
<dbReference type="Proteomes" id="UP000800097">
    <property type="component" value="Unassembled WGS sequence"/>
</dbReference>
<dbReference type="AlphaFoldDB" id="A0A6A6JX61"/>
<dbReference type="InterPro" id="IPR001810">
    <property type="entry name" value="F-box_dom"/>
</dbReference>
<dbReference type="PROSITE" id="PS50181">
    <property type="entry name" value="FBOX"/>
    <property type="match status" value="1"/>
</dbReference>
<feature type="domain" description="F-box" evidence="2">
    <location>
        <begin position="43"/>
        <end position="95"/>
    </location>
</feature>
<organism evidence="3 4">
    <name type="scientific">Westerdykella ornata</name>
    <dbReference type="NCBI Taxonomy" id="318751"/>
    <lineage>
        <taxon>Eukaryota</taxon>
        <taxon>Fungi</taxon>
        <taxon>Dikarya</taxon>
        <taxon>Ascomycota</taxon>
        <taxon>Pezizomycotina</taxon>
        <taxon>Dothideomycetes</taxon>
        <taxon>Pleosporomycetidae</taxon>
        <taxon>Pleosporales</taxon>
        <taxon>Sporormiaceae</taxon>
        <taxon>Westerdykella</taxon>
    </lineage>
</organism>
<dbReference type="SUPFAM" id="SSF81383">
    <property type="entry name" value="F-box domain"/>
    <property type="match status" value="1"/>
</dbReference>
<feature type="region of interest" description="Disordered" evidence="1">
    <location>
        <begin position="1"/>
        <end position="20"/>
    </location>
</feature>
<sequence length="315" mass="37135">MQRHHSEDEEPLEDTTTAIPLRSKRTERLQRKRAIRDMRLREQANLAQLPTELILAVLEDLRPSEVFNFSFVNRRFHKLVQTNGNALGDEIIRRRYNILTRCFPLPVLLSTIEPSVRPLLTDPLRLLRLGLGIHHNQYQHVHYPDPELVCTCLTCVLTWNNLGLVLDFAHWQNHLDNGSPIPSLPEGRKVDWNEELIARHARLVRKALGESLWYARILEIHLSSIVRSIRRHRENKGNKRKHVDMTEEDAASGTDHFLSKEGPVTLEFPFNRDEYYMLEAYVPNRWWKRSDQRWYYTLTGQHEADLAMVVRWAHL</sequence>
<evidence type="ECO:0000313" key="3">
    <source>
        <dbReference type="EMBL" id="KAF2280997.1"/>
    </source>
</evidence>
<proteinExistence type="predicted"/>
<dbReference type="RefSeq" id="XP_033658534.1">
    <property type="nucleotide sequence ID" value="XM_033793482.1"/>
</dbReference>
<reference evidence="3" key="1">
    <citation type="journal article" date="2020" name="Stud. Mycol.">
        <title>101 Dothideomycetes genomes: a test case for predicting lifestyles and emergence of pathogens.</title>
        <authorList>
            <person name="Haridas S."/>
            <person name="Albert R."/>
            <person name="Binder M."/>
            <person name="Bloem J."/>
            <person name="Labutti K."/>
            <person name="Salamov A."/>
            <person name="Andreopoulos B."/>
            <person name="Baker S."/>
            <person name="Barry K."/>
            <person name="Bills G."/>
            <person name="Bluhm B."/>
            <person name="Cannon C."/>
            <person name="Castanera R."/>
            <person name="Culley D."/>
            <person name="Daum C."/>
            <person name="Ezra D."/>
            <person name="Gonzalez J."/>
            <person name="Henrissat B."/>
            <person name="Kuo A."/>
            <person name="Liang C."/>
            <person name="Lipzen A."/>
            <person name="Lutzoni F."/>
            <person name="Magnuson J."/>
            <person name="Mondo S."/>
            <person name="Nolan M."/>
            <person name="Ohm R."/>
            <person name="Pangilinan J."/>
            <person name="Park H.-J."/>
            <person name="Ramirez L."/>
            <person name="Alfaro M."/>
            <person name="Sun H."/>
            <person name="Tritt A."/>
            <person name="Yoshinaga Y."/>
            <person name="Zwiers L.-H."/>
            <person name="Turgeon B."/>
            <person name="Goodwin S."/>
            <person name="Spatafora J."/>
            <person name="Crous P."/>
            <person name="Grigoriev I."/>
        </authorList>
    </citation>
    <scope>NUCLEOTIDE SEQUENCE</scope>
    <source>
        <strain evidence="3">CBS 379.55</strain>
    </source>
</reference>
<name>A0A6A6JX61_WESOR</name>
<protein>
    <recommendedName>
        <fullName evidence="2">F-box domain-containing protein</fullName>
    </recommendedName>
</protein>
<keyword evidence="4" id="KW-1185">Reference proteome</keyword>
<dbReference type="EMBL" id="ML986484">
    <property type="protein sequence ID" value="KAF2280997.1"/>
    <property type="molecule type" value="Genomic_DNA"/>
</dbReference>
<accession>A0A6A6JX61</accession>